<evidence type="ECO:0000313" key="5">
    <source>
        <dbReference type="EMBL" id="KAE9044441.1"/>
    </source>
</evidence>
<dbReference type="InterPro" id="IPR036322">
    <property type="entry name" value="WD40_repeat_dom_sf"/>
</dbReference>
<feature type="compositionally biased region" description="Basic and acidic residues" evidence="3">
    <location>
        <begin position="726"/>
        <end position="735"/>
    </location>
</feature>
<feature type="region of interest" description="Disordered" evidence="3">
    <location>
        <begin position="1122"/>
        <end position="1145"/>
    </location>
</feature>
<sequence length="1383" mass="151104">MDADFNAVASARECDALNDEDVTPLPASQPHVVFRLRREEDENVPWIVELVFLLFNAQGDVLQVVRGARSPDTSSNSHHTGSSHSVTFFGEENLRATRAKSKEAHEREVVRFSVAKLHPYVEIVGCLVTYAEDEIARCPQLNAFSLTCDLHAVDSAQAEADAQALAAGGKRFVFNAGERTRLLGISHDPKSVRRQLGKQPNVVVLCKFFRRHGDHHDWAFHAASDDRSNVVVRSAVTASLVEAMQIFLLDLMPDLKIPNRNPLSSVTGICAALSCNEFLGIETHFPDDGLLKVDFARLLLWELMRTRPSLMQHLNRATALVGLLFEMFEQIDINGDAVVDWEEFTSFCVAIGLVATRIPHDDNDHDQGQPQGDPNDAPPRSMIVYRQEPLSSGTAARTFPYQVNKLKAFPQLKRLAVIEHKSPRILMFDLDMNFLHELNCSEKLAAEKKAGEKQAEVFDSLEVLDAEHVPSRNALAIASSDLCISLWSIIDATVGSYVFNGKLVGRFPALFVKWCPPPLKRLFVAGGSTDQVQLWDLEVPMHAGAAPPPPPMLLPRHHTERLAACLDLPETPYVATASFDHTITVWETVAGTNSSVGGPSAVLTVSFVLRGHQQAVLTLDSAHTLLLSSGFEYQAYCWGIPGRTLKTKLGGHHHCLMGAKFVSPSATGPCLAVTGDQSGHFKLWDITRCAKGFSGNHLATMLQTFELHTPNLCRFRMFMTSSNGPEKAHEPHHEPGTTGTSESPACDIITGNLRLYRFSAAMQSVGQDEAAVDESSRIAPTRFVMFNAVANTFVGVVENRITVWSANSGAKIEEPVSIRDAEVCAIAFDSPRERKLFVATNDGAIRLYNPVTGALLQSVPWPGELLSLGVDGVVKIWDNTATCVGHILTTGEQSSASASAWKFVRRDHTVSGDQKDLFERIAREVIAKHRRRLKKELSRQRKTGQSDQVVADPSLTTPSSLMETESPSIMPKAPLFPDASTALTSAASVLLLQAPFSVTSVTSGIQQGVFGPEEAQHLRSLAQNSTALPADVTDKKKRIAALAPLFSTPEEMGRDRAKAKAKARATMNNGPQTPEPPSAASKTLTNYPLELERRAAAVAKASVGALRTLDVEPSQFLRDKLQDAASPLSKPVKSTPKKRLQRASMGSTGLDIKMNASVVILARNVSLPKLTPPSFAQELSEMLHSSGTLISSASAPILPQSSAESTATSPEKLRRNSNIERKLKLCQKIVANVCLMSSKPKAHKDHAEQHQPMSPTASTRHSPALSPGKNPFGPHYTVKQVEQLAMGLARLDEDGSGDLNQHEWTQLVKFCGLEGSDRRNSATSVESLFYSIDRDANGSISLRELLPTLFRQASPEQLQQMRALIQTRMKLLRARSTSDGSSL</sequence>
<feature type="region of interest" description="Disordered" evidence="3">
    <location>
        <begin position="934"/>
        <end position="969"/>
    </location>
</feature>
<gene>
    <name evidence="6" type="ORF">PR001_g2840</name>
    <name evidence="5" type="ORF">PR002_g2808</name>
</gene>
<feature type="region of interest" description="Disordered" evidence="3">
    <location>
        <begin position="360"/>
        <end position="381"/>
    </location>
</feature>
<evidence type="ECO:0000313" key="8">
    <source>
        <dbReference type="Proteomes" id="UP000435112"/>
    </source>
</evidence>
<dbReference type="Proteomes" id="UP000435112">
    <property type="component" value="Unassembled WGS sequence"/>
</dbReference>
<evidence type="ECO:0000256" key="3">
    <source>
        <dbReference type="SAM" id="MobiDB-lite"/>
    </source>
</evidence>
<dbReference type="InterPro" id="IPR002048">
    <property type="entry name" value="EF_hand_dom"/>
</dbReference>
<evidence type="ECO:0000313" key="6">
    <source>
        <dbReference type="EMBL" id="KAE9049959.1"/>
    </source>
</evidence>
<evidence type="ECO:0000256" key="1">
    <source>
        <dbReference type="ARBA" id="ARBA00022737"/>
    </source>
</evidence>
<dbReference type="Gene3D" id="1.10.238.10">
    <property type="entry name" value="EF-hand"/>
    <property type="match status" value="1"/>
</dbReference>
<proteinExistence type="predicted"/>
<dbReference type="GO" id="GO:0005509">
    <property type="term" value="F:calcium ion binding"/>
    <property type="evidence" value="ECO:0007669"/>
    <property type="project" value="InterPro"/>
</dbReference>
<dbReference type="PROSITE" id="PS00018">
    <property type="entry name" value="EF_HAND_1"/>
    <property type="match status" value="2"/>
</dbReference>
<dbReference type="InterPro" id="IPR001680">
    <property type="entry name" value="WD40_rpt"/>
</dbReference>
<dbReference type="InterPro" id="IPR018247">
    <property type="entry name" value="EF_Hand_1_Ca_BS"/>
</dbReference>
<comment type="caution">
    <text evidence="5">The sequence shown here is derived from an EMBL/GenBank/DDBJ whole genome shotgun (WGS) entry which is preliminary data.</text>
</comment>
<dbReference type="PANTHER" id="PTHR44324">
    <property type="entry name" value="WD40 REPEAT DOMAIN 95"/>
    <property type="match status" value="1"/>
</dbReference>
<feature type="domain" description="EF-hand" evidence="4">
    <location>
        <begin position="319"/>
        <end position="354"/>
    </location>
</feature>
<dbReference type="InterPro" id="IPR011992">
    <property type="entry name" value="EF-hand-dom_pair"/>
</dbReference>
<feature type="compositionally biased region" description="Polar residues" evidence="3">
    <location>
        <begin position="943"/>
        <end position="967"/>
    </location>
</feature>
<feature type="compositionally biased region" description="Polar residues" evidence="3">
    <location>
        <begin position="1251"/>
        <end position="1261"/>
    </location>
</feature>
<dbReference type="Proteomes" id="UP000429607">
    <property type="component" value="Unassembled WGS sequence"/>
</dbReference>
<dbReference type="InterPro" id="IPR015943">
    <property type="entry name" value="WD40/YVTN_repeat-like_dom_sf"/>
</dbReference>
<feature type="compositionally biased region" description="Polar residues" evidence="3">
    <location>
        <begin position="1194"/>
        <end position="1209"/>
    </location>
</feature>
<feature type="region of interest" description="Disordered" evidence="3">
    <location>
        <begin position="1240"/>
        <end position="1267"/>
    </location>
</feature>
<evidence type="ECO:0000256" key="2">
    <source>
        <dbReference type="ARBA" id="ARBA00022837"/>
    </source>
</evidence>
<reference evidence="7 8" key="1">
    <citation type="submission" date="2018-09" db="EMBL/GenBank/DDBJ databases">
        <title>Genomic investigation of the strawberry pathogen Phytophthora fragariae indicates pathogenicity is determined by transcriptional variation in three key races.</title>
        <authorList>
            <person name="Adams T.M."/>
            <person name="Armitage A.D."/>
            <person name="Sobczyk M.K."/>
            <person name="Bates H.J."/>
            <person name="Dunwell J.M."/>
            <person name="Nellist C.F."/>
            <person name="Harrison R.J."/>
        </authorList>
    </citation>
    <scope>NUCLEOTIDE SEQUENCE [LARGE SCALE GENOMIC DNA]</scope>
    <source>
        <strain evidence="6 7">SCRP249</strain>
        <strain evidence="5 8">SCRP324</strain>
    </source>
</reference>
<feature type="region of interest" description="Disordered" evidence="3">
    <location>
        <begin position="1194"/>
        <end position="1215"/>
    </location>
</feature>
<accession>A0A6A3NTH0</accession>
<dbReference type="EMBL" id="QXFU01000098">
    <property type="protein sequence ID" value="KAE9044441.1"/>
    <property type="molecule type" value="Genomic_DNA"/>
</dbReference>
<organism evidence="5 8">
    <name type="scientific">Phytophthora rubi</name>
    <dbReference type="NCBI Taxonomy" id="129364"/>
    <lineage>
        <taxon>Eukaryota</taxon>
        <taxon>Sar</taxon>
        <taxon>Stramenopiles</taxon>
        <taxon>Oomycota</taxon>
        <taxon>Peronosporomycetes</taxon>
        <taxon>Peronosporales</taxon>
        <taxon>Peronosporaceae</taxon>
        <taxon>Phytophthora</taxon>
    </lineage>
</organism>
<keyword evidence="1" id="KW-0677">Repeat</keyword>
<dbReference type="InterPro" id="IPR051242">
    <property type="entry name" value="WD-EF-hand_domain"/>
</dbReference>
<evidence type="ECO:0000313" key="7">
    <source>
        <dbReference type="Proteomes" id="UP000429607"/>
    </source>
</evidence>
<feature type="region of interest" description="Disordered" evidence="3">
    <location>
        <begin position="724"/>
        <end position="744"/>
    </location>
</feature>
<dbReference type="SUPFAM" id="SSF47473">
    <property type="entry name" value="EF-hand"/>
    <property type="match status" value="1"/>
</dbReference>
<dbReference type="EMBL" id="QXFV01000101">
    <property type="protein sequence ID" value="KAE9049959.1"/>
    <property type="molecule type" value="Genomic_DNA"/>
</dbReference>
<keyword evidence="2" id="KW-0106">Calcium</keyword>
<dbReference type="SUPFAM" id="SSF50978">
    <property type="entry name" value="WD40 repeat-like"/>
    <property type="match status" value="1"/>
</dbReference>
<dbReference type="SMART" id="SM00320">
    <property type="entry name" value="WD40"/>
    <property type="match status" value="6"/>
</dbReference>
<name>A0A6A3NTH0_9STRA</name>
<protein>
    <recommendedName>
        <fullName evidence="4">EF-hand domain-containing protein</fullName>
    </recommendedName>
</protein>
<dbReference type="OrthoDB" id="189968at2759"/>
<feature type="domain" description="EF-hand" evidence="4">
    <location>
        <begin position="1279"/>
        <end position="1314"/>
    </location>
</feature>
<dbReference type="PROSITE" id="PS50222">
    <property type="entry name" value="EF_HAND_2"/>
    <property type="match status" value="2"/>
</dbReference>
<evidence type="ECO:0000259" key="4">
    <source>
        <dbReference type="PROSITE" id="PS50222"/>
    </source>
</evidence>
<dbReference type="Gene3D" id="2.130.10.10">
    <property type="entry name" value="YVTN repeat-like/Quinoprotein amine dehydrogenase"/>
    <property type="match status" value="2"/>
</dbReference>
<dbReference type="PANTHER" id="PTHR44324:SF4">
    <property type="entry name" value="WD40 REPEAT DOMAIN 95"/>
    <property type="match status" value="1"/>
</dbReference>